<proteinExistence type="predicted"/>
<reference evidence="3 4" key="1">
    <citation type="submission" date="2016-10" db="EMBL/GenBank/DDBJ databases">
        <authorList>
            <person name="de Groot N.N."/>
        </authorList>
    </citation>
    <scope>NUCLEOTIDE SEQUENCE [LARGE SCALE GENOMIC DNA]</scope>
    <source>
        <strain evidence="3 4">CGMCC 1.10331</strain>
    </source>
</reference>
<dbReference type="Gene3D" id="3.40.50.300">
    <property type="entry name" value="P-loop containing nucleotide triphosphate hydrolases"/>
    <property type="match status" value="1"/>
</dbReference>
<dbReference type="Pfam" id="PF03237">
    <property type="entry name" value="Terminase_6N"/>
    <property type="match status" value="1"/>
</dbReference>
<dbReference type="GeneID" id="39858574"/>
<dbReference type="EMBL" id="FNVN01000002">
    <property type="protein sequence ID" value="SEG35665.1"/>
    <property type="molecule type" value="Genomic_DNA"/>
</dbReference>
<name>A0A1H5ZIR9_9EURY</name>
<evidence type="ECO:0000313" key="3">
    <source>
        <dbReference type="EMBL" id="SEG35665.1"/>
    </source>
</evidence>
<dbReference type="EMBL" id="CP031311">
    <property type="protein sequence ID" value="QCC48097.1"/>
    <property type="molecule type" value="Genomic_DNA"/>
</dbReference>
<dbReference type="KEGG" id="hlm:DV707_10735"/>
<reference evidence="2 5" key="2">
    <citation type="journal article" date="2019" name="Nat. Commun.">
        <title>A new type of DNA phosphorothioation-based antiviral system in archaea.</title>
        <authorList>
            <person name="Xiong L."/>
            <person name="Liu S."/>
            <person name="Chen S."/>
            <person name="Xiao Y."/>
            <person name="Zhu B."/>
            <person name="Gao Y."/>
            <person name="Zhang Y."/>
            <person name="Chen B."/>
            <person name="Luo J."/>
            <person name="Deng Z."/>
            <person name="Chen X."/>
            <person name="Wang L."/>
            <person name="Chen S."/>
        </authorList>
    </citation>
    <scope>NUCLEOTIDE SEQUENCE [LARGE SCALE GENOMIC DNA]</scope>
    <source>
        <strain evidence="2 5">CGMCC 1.10331</strain>
    </source>
</reference>
<dbReference type="Gene3D" id="3.30.420.240">
    <property type="match status" value="1"/>
</dbReference>
<keyword evidence="4" id="KW-1185">Reference proteome</keyword>
<gene>
    <name evidence="2" type="ORF">DV707_10735</name>
    <name evidence="3" type="ORF">SAMN04488133_1998</name>
</gene>
<evidence type="ECO:0000313" key="4">
    <source>
        <dbReference type="Proteomes" id="UP000236740"/>
    </source>
</evidence>
<dbReference type="InterPro" id="IPR027417">
    <property type="entry name" value="P-loop_NTPase"/>
</dbReference>
<evidence type="ECO:0000313" key="5">
    <source>
        <dbReference type="Proteomes" id="UP000296733"/>
    </source>
</evidence>
<evidence type="ECO:0000256" key="1">
    <source>
        <dbReference type="SAM" id="MobiDB-lite"/>
    </source>
</evidence>
<evidence type="ECO:0000313" key="2">
    <source>
        <dbReference type="EMBL" id="QCC48097.1"/>
    </source>
</evidence>
<feature type="compositionally biased region" description="Basic residues" evidence="1">
    <location>
        <begin position="550"/>
        <end position="562"/>
    </location>
</feature>
<feature type="compositionally biased region" description="Basic and acidic residues" evidence="1">
    <location>
        <begin position="522"/>
        <end position="536"/>
    </location>
</feature>
<dbReference type="RefSeq" id="WP_103991701.1">
    <property type="nucleotide sequence ID" value="NZ_CP031311.1"/>
</dbReference>
<dbReference type="OrthoDB" id="200976at2157"/>
<protein>
    <submittedName>
        <fullName evidence="3">Terminase-like family protein</fullName>
    </submittedName>
</protein>
<feature type="region of interest" description="Disordered" evidence="1">
    <location>
        <begin position="522"/>
        <end position="562"/>
    </location>
</feature>
<dbReference type="AlphaFoldDB" id="A0A1H5ZIR9"/>
<organism evidence="3 4">
    <name type="scientific">Halobellus limi</name>
    <dbReference type="NCBI Taxonomy" id="699433"/>
    <lineage>
        <taxon>Archaea</taxon>
        <taxon>Methanobacteriati</taxon>
        <taxon>Methanobacteriota</taxon>
        <taxon>Stenosarchaea group</taxon>
        <taxon>Halobacteria</taxon>
        <taxon>Halobacteriales</taxon>
        <taxon>Haloferacaceae</taxon>
        <taxon>Halobellus</taxon>
    </lineage>
</organism>
<accession>A0A1H5ZIR9</accession>
<dbReference type="Proteomes" id="UP000296733">
    <property type="component" value="Chromosome"/>
</dbReference>
<dbReference type="Proteomes" id="UP000236740">
    <property type="component" value="Unassembled WGS sequence"/>
</dbReference>
<sequence>MKIGAILQEFCEVTGADPEAVAKRWNGRPDHIIEDLFRLPDADGQLHPVTLFDPWQRQFVHAYFYGDASVITLLKGRRIGGTAIALICMALEAIVRPNQLYPIVSTKEDQSHSRISDLTDLFENAVIEVPLPTKNKGDLELWNGTKFVGYTGAPDSSRGDGARSILFDEMAFMEKQKEKLRAYRPMMSLSTGKMLQVSTPNGKSDEFMKSFKRGSLSGFDEEGTKLGVISMFQPTFHNHDEIDIEVPLYEQELAPARPDLNIDVVEQDRAQDPVGFAQEYLCVPAAEESLFFSEPSVEAAMRIPQGNESYISGIAAPRMGGTRFMGVDVGYTHDDTVISVFDAWEDEKVGVERRSQRYLEVVSTKTISALGIADPDRENVNHVAARVSHVFDSLDCDYLIMDVTGSGQTLPALLRKKLGSAVIPFNFSDTKKVRDMFYAMNAGLRQGTVALLPDETLFEQLVAIQRIQKKDHLVPRFSGKDTAPEGKDDVAIATVLSAFPPGFDTPPARSVAAKEYPQVDRSRKVVDYDRDTRGSERPVAFASQKVNRPTGRRSYRSRYGRR</sequence>